<dbReference type="GO" id="GO:0000272">
    <property type="term" value="P:polysaccharide catabolic process"/>
    <property type="evidence" value="ECO:0007669"/>
    <property type="project" value="UniProtKB-KW"/>
</dbReference>
<dbReference type="InterPro" id="IPR029070">
    <property type="entry name" value="Chitinase_insertion_sf"/>
</dbReference>
<dbReference type="InterPro" id="IPR011583">
    <property type="entry name" value="Chitinase_II/V-like_cat"/>
</dbReference>
<dbReference type="InterPro" id="IPR001223">
    <property type="entry name" value="Glyco_hydro18_cat"/>
</dbReference>
<dbReference type="GO" id="GO:0008843">
    <property type="term" value="F:endochitinase activity"/>
    <property type="evidence" value="ECO:0007669"/>
    <property type="project" value="UniProtKB-EC"/>
</dbReference>
<dbReference type="Pfam" id="PF02839">
    <property type="entry name" value="CBM_5_12"/>
    <property type="match status" value="2"/>
</dbReference>
<dbReference type="AlphaFoldDB" id="A0A090QPB4"/>
<dbReference type="PANTHER" id="PTHR11177:SF317">
    <property type="entry name" value="CHITINASE 12-RELATED"/>
    <property type="match status" value="1"/>
</dbReference>
<reference evidence="8 9" key="1">
    <citation type="journal article" date="2014" name="Genome Announc.">
        <title>Draft Genome Sequences of Two Vibrionaceae Species, Vibrio ponticus C121 and Photobacterium aphoticum C119, Isolated as Coral Reef Microbiota.</title>
        <authorList>
            <person name="Al-saari N."/>
            <person name="Meirelles P.M."/>
            <person name="Mino S."/>
            <person name="Suda W."/>
            <person name="Oshima K."/>
            <person name="Hattori M."/>
            <person name="Ohkuma M."/>
            <person name="Thompson F.L."/>
            <person name="Gomez-Gil B."/>
            <person name="Sawabe T."/>
            <person name="Sawabe T."/>
        </authorList>
    </citation>
    <scope>NUCLEOTIDE SEQUENCE [LARGE SCALE GENOMIC DNA]</scope>
    <source>
        <strain evidence="8 9">JCM 19237</strain>
    </source>
</reference>
<dbReference type="SUPFAM" id="SSF51055">
    <property type="entry name" value="Carbohydrate binding domain"/>
    <property type="match status" value="2"/>
</dbReference>
<dbReference type="SUPFAM" id="SSF51445">
    <property type="entry name" value="(Trans)glycosidases"/>
    <property type="match status" value="1"/>
</dbReference>
<dbReference type="GO" id="GO:0006032">
    <property type="term" value="P:chitin catabolic process"/>
    <property type="evidence" value="ECO:0007669"/>
    <property type="project" value="UniProtKB-KW"/>
</dbReference>
<dbReference type="SMART" id="SM00495">
    <property type="entry name" value="ChtBD3"/>
    <property type="match status" value="2"/>
</dbReference>
<keyword evidence="6" id="KW-0624">Polysaccharide degradation</keyword>
<proteinExistence type="predicted"/>
<evidence type="ECO:0000256" key="4">
    <source>
        <dbReference type="ARBA" id="ARBA00023024"/>
    </source>
</evidence>
<evidence type="ECO:0000256" key="2">
    <source>
        <dbReference type="ARBA" id="ARBA00012729"/>
    </source>
</evidence>
<dbReference type="InterPro" id="IPR017853">
    <property type="entry name" value="GH"/>
</dbReference>
<dbReference type="eggNOG" id="COG3979">
    <property type="taxonomic scope" value="Bacteria"/>
</dbReference>
<evidence type="ECO:0000256" key="5">
    <source>
        <dbReference type="ARBA" id="ARBA00023277"/>
    </source>
</evidence>
<dbReference type="PROSITE" id="PS51910">
    <property type="entry name" value="GH18_2"/>
    <property type="match status" value="1"/>
</dbReference>
<evidence type="ECO:0000256" key="6">
    <source>
        <dbReference type="ARBA" id="ARBA00023326"/>
    </source>
</evidence>
<comment type="catalytic activity">
    <reaction evidence="1">
        <text>Random endo-hydrolysis of N-acetyl-beta-D-glucosaminide (1-&gt;4)-beta-linkages in chitin and chitodextrins.</text>
        <dbReference type="EC" id="3.2.1.14"/>
    </reaction>
</comment>
<dbReference type="SMART" id="SM00636">
    <property type="entry name" value="Glyco_18"/>
    <property type="match status" value="1"/>
</dbReference>
<dbReference type="eggNOG" id="COG3325">
    <property type="taxonomic scope" value="Bacteria"/>
</dbReference>
<sequence>MVTSAIATAESYVSKVDYQRAEPAMDLIFLMTYDFYGGWSMNNVGHHTSLQPHEANLANGYGYGGAVAVQNMLNIGMPAEKLVLGVAKYARGWDGVTPSNFGTPLGGTATGKFPKPVQPWDEAGVATYSRVITDIIGPKGKGIDGFEVRYDPSCHCHYAWRESDGALVGFDHPRDVENKARFAVSNKLAGVFSWEYGQDNGDILNAMNYGVDNYNHDFDTSTDAWNAEKVYQKGDYVSFNHEIYMAQWWTKGEEPGNPYGPWLLQDLPMDMEWSADKVYQVGDLVYYNGETYQAKWWTLNDVPGDEFGPWSLFLPLPAR</sequence>
<keyword evidence="3 8" id="KW-0378">Hydrolase</keyword>
<evidence type="ECO:0000259" key="7">
    <source>
        <dbReference type="PROSITE" id="PS51910"/>
    </source>
</evidence>
<keyword evidence="4" id="KW-0146">Chitin degradation</keyword>
<dbReference type="Gene3D" id="3.20.20.80">
    <property type="entry name" value="Glycosidases"/>
    <property type="match status" value="1"/>
</dbReference>
<name>A0A090QPB4_9GAMM</name>
<dbReference type="SUPFAM" id="SSF54556">
    <property type="entry name" value="Chitinase insertion domain"/>
    <property type="match status" value="1"/>
</dbReference>
<dbReference type="Gene3D" id="3.10.50.10">
    <property type="match status" value="1"/>
</dbReference>
<organism evidence="8 9">
    <name type="scientific">Photobacterium aphoticum</name>
    <dbReference type="NCBI Taxonomy" id="754436"/>
    <lineage>
        <taxon>Bacteria</taxon>
        <taxon>Pseudomonadati</taxon>
        <taxon>Pseudomonadota</taxon>
        <taxon>Gammaproteobacteria</taxon>
        <taxon>Vibrionales</taxon>
        <taxon>Vibrionaceae</taxon>
        <taxon>Photobacterium</taxon>
    </lineage>
</organism>
<evidence type="ECO:0000313" key="8">
    <source>
        <dbReference type="EMBL" id="GAL04078.1"/>
    </source>
</evidence>
<dbReference type="Pfam" id="PF00704">
    <property type="entry name" value="Glyco_hydro_18"/>
    <property type="match status" value="1"/>
</dbReference>
<evidence type="ECO:0000256" key="3">
    <source>
        <dbReference type="ARBA" id="ARBA00022801"/>
    </source>
</evidence>
<dbReference type="GO" id="GO:0008061">
    <property type="term" value="F:chitin binding"/>
    <property type="evidence" value="ECO:0007669"/>
    <property type="project" value="InterPro"/>
</dbReference>
<dbReference type="InterPro" id="IPR036573">
    <property type="entry name" value="CBM_sf_5/12"/>
</dbReference>
<dbReference type="GO" id="GO:0005576">
    <property type="term" value="C:extracellular region"/>
    <property type="evidence" value="ECO:0007669"/>
    <property type="project" value="InterPro"/>
</dbReference>
<accession>A0A090QPB4</accession>
<dbReference type="EMBL" id="BBMN01000003">
    <property type="protein sequence ID" value="GAL04078.1"/>
    <property type="molecule type" value="Genomic_DNA"/>
</dbReference>
<keyword evidence="8" id="KW-0326">Glycosidase</keyword>
<dbReference type="CDD" id="cd12215">
    <property type="entry name" value="ChiC_BD"/>
    <property type="match status" value="2"/>
</dbReference>
<dbReference type="GO" id="GO:0030246">
    <property type="term" value="F:carbohydrate binding"/>
    <property type="evidence" value="ECO:0007669"/>
    <property type="project" value="InterPro"/>
</dbReference>
<evidence type="ECO:0000256" key="1">
    <source>
        <dbReference type="ARBA" id="ARBA00000822"/>
    </source>
</evidence>
<protein>
    <recommendedName>
        <fullName evidence="2">chitinase</fullName>
        <ecNumber evidence="2">3.2.1.14</ecNumber>
    </recommendedName>
</protein>
<dbReference type="InterPro" id="IPR003610">
    <property type="entry name" value="CBM5/12"/>
</dbReference>
<dbReference type="STRING" id="754436.JCM19237_2229"/>
<dbReference type="InterPro" id="IPR050314">
    <property type="entry name" value="Glycosyl_Hydrlase_18"/>
</dbReference>
<gene>
    <name evidence="8" type="ORF">JCM19237_2229</name>
</gene>
<dbReference type="EC" id="3.2.1.14" evidence="2"/>
<dbReference type="Proteomes" id="UP000029227">
    <property type="component" value="Unassembled WGS sequence"/>
</dbReference>
<evidence type="ECO:0000313" key="9">
    <source>
        <dbReference type="Proteomes" id="UP000029227"/>
    </source>
</evidence>
<comment type="caution">
    <text evidence="8">The sequence shown here is derived from an EMBL/GenBank/DDBJ whole genome shotgun (WGS) entry which is preliminary data.</text>
</comment>
<dbReference type="PANTHER" id="PTHR11177">
    <property type="entry name" value="CHITINASE"/>
    <property type="match status" value="1"/>
</dbReference>
<feature type="domain" description="GH18" evidence="7">
    <location>
        <begin position="1"/>
        <end position="214"/>
    </location>
</feature>
<keyword evidence="5" id="KW-0119">Carbohydrate metabolism</keyword>
<dbReference type="Gene3D" id="2.10.10.20">
    <property type="entry name" value="Carbohydrate-binding module superfamily 5/12"/>
    <property type="match status" value="2"/>
</dbReference>